<keyword evidence="3" id="KW-0479">Metal-binding</keyword>
<reference evidence="8 9" key="1">
    <citation type="journal article" date="2013" name="Int. J. Syst. Evol. Microbiol.">
        <title>Aquimarina gracilis sp. nov., isolated from the gut microflora of a mussel, Mytilus coruscus, and emended description of Aquimarina spongiae.</title>
        <authorList>
            <person name="Park S.C."/>
            <person name="Choe H.N."/>
            <person name="Baik K.S."/>
            <person name="Seong C.N."/>
        </authorList>
    </citation>
    <scope>NUCLEOTIDE SEQUENCE [LARGE SCALE GENOMIC DNA]</scope>
    <source>
        <strain evidence="8 9">PSC32</strain>
    </source>
</reference>
<comment type="caution">
    <text evidence="8">The sequence shown here is derived from an EMBL/GenBank/DDBJ whole genome shotgun (WGS) entry which is preliminary data.</text>
</comment>
<gene>
    <name evidence="8" type="ORF">U6A24_08250</name>
</gene>
<protein>
    <submittedName>
        <fullName evidence="8">Aromatic amino acid hydroxylase</fullName>
        <ecNumber evidence="8">1.14.16.-</ecNumber>
    </submittedName>
</protein>
<keyword evidence="6" id="KW-0503">Monooxygenase</keyword>
<dbReference type="PROSITE" id="PS51410">
    <property type="entry name" value="BH4_AAA_HYDROXYL_2"/>
    <property type="match status" value="1"/>
</dbReference>
<evidence type="ECO:0000313" key="9">
    <source>
        <dbReference type="Proteomes" id="UP001327027"/>
    </source>
</evidence>
<accession>A0ABU5ZU83</accession>
<dbReference type="Pfam" id="PF00351">
    <property type="entry name" value="Biopterin_H"/>
    <property type="match status" value="2"/>
</dbReference>
<proteinExistence type="inferred from homology"/>
<feature type="domain" description="Biopterin-dependent aromatic amino acid hydroxylase family profile" evidence="7">
    <location>
        <begin position="1"/>
        <end position="342"/>
    </location>
</feature>
<dbReference type="InterPro" id="IPR001273">
    <property type="entry name" value="ArAA_hydroxylase"/>
</dbReference>
<dbReference type="CDD" id="cd00361">
    <property type="entry name" value="arom_aa_hydroxylase"/>
    <property type="match status" value="1"/>
</dbReference>
<dbReference type="InterPro" id="IPR036951">
    <property type="entry name" value="ArAA_hydroxylase_sf"/>
</dbReference>
<dbReference type="PANTHER" id="PTHR11473">
    <property type="entry name" value="AROMATIC AMINO ACID HYDROXYLASE"/>
    <property type="match status" value="1"/>
</dbReference>
<evidence type="ECO:0000256" key="1">
    <source>
        <dbReference type="ARBA" id="ARBA00001954"/>
    </source>
</evidence>
<dbReference type="Gene3D" id="1.20.58.690">
    <property type="match status" value="1"/>
</dbReference>
<dbReference type="SUPFAM" id="SSF56534">
    <property type="entry name" value="Aromatic aminoacid monoxygenases, catalytic and oligomerization domains"/>
    <property type="match status" value="1"/>
</dbReference>
<dbReference type="InterPro" id="IPR036329">
    <property type="entry name" value="Aro-AA_hydroxylase_C_sf"/>
</dbReference>
<evidence type="ECO:0000256" key="3">
    <source>
        <dbReference type="ARBA" id="ARBA00022723"/>
    </source>
</evidence>
<evidence type="ECO:0000259" key="7">
    <source>
        <dbReference type="PROSITE" id="PS51410"/>
    </source>
</evidence>
<dbReference type="Gene3D" id="1.10.800.10">
    <property type="entry name" value="Aromatic amino acid hydroxylase"/>
    <property type="match status" value="1"/>
</dbReference>
<dbReference type="InterPro" id="IPR019774">
    <property type="entry name" value="Aromatic-AA_hydroxylase_C"/>
</dbReference>
<evidence type="ECO:0000313" key="8">
    <source>
        <dbReference type="EMBL" id="MEB3345445.1"/>
    </source>
</evidence>
<comment type="similarity">
    <text evidence="2">Belongs to the biopterin-dependent aromatic amino acid hydroxylase family.</text>
</comment>
<dbReference type="PANTHER" id="PTHR11473:SF24">
    <property type="entry name" value="PHENYLALANINE-4-HYDROXYLASE"/>
    <property type="match status" value="1"/>
</dbReference>
<dbReference type="EMBL" id="JAYKLX010000003">
    <property type="protein sequence ID" value="MEB3345445.1"/>
    <property type="molecule type" value="Genomic_DNA"/>
</dbReference>
<evidence type="ECO:0000256" key="2">
    <source>
        <dbReference type="ARBA" id="ARBA00009712"/>
    </source>
</evidence>
<keyword evidence="4 8" id="KW-0560">Oxidoreductase</keyword>
<keyword evidence="9" id="KW-1185">Reference proteome</keyword>
<dbReference type="NCBIfam" id="NF010657">
    <property type="entry name" value="PRK14056.1"/>
    <property type="match status" value="1"/>
</dbReference>
<name>A0ABU5ZU83_9FLAO</name>
<dbReference type="RefSeq" id="WP_324179470.1">
    <property type="nucleotide sequence ID" value="NZ_BAABAW010000007.1"/>
</dbReference>
<evidence type="ECO:0000256" key="6">
    <source>
        <dbReference type="ARBA" id="ARBA00023033"/>
    </source>
</evidence>
<evidence type="ECO:0000256" key="5">
    <source>
        <dbReference type="ARBA" id="ARBA00023004"/>
    </source>
</evidence>
<evidence type="ECO:0000256" key="4">
    <source>
        <dbReference type="ARBA" id="ARBA00023002"/>
    </source>
</evidence>
<sequence>MSLNIESNPLIDKLPPHLKQFIKPQDYDDYTPVDQAVWRYVMRKNINSLTQVAHNSYLNGLKKTGISINDIPSMYGMNRILKEIGWAAVAVDGFIPPNAFMEFQAYNILVIASDIRQLENIEYTPAPDIIHEAAGHAPIIANPDYAEYLRRFGKIGCKAISSKKDYDMYEAVRMLSILKEAHDTDPKDIEDAQKRIEELQNQKDEPSEMALIRNLHWWTVEYGLIGTTDDPKIYGAGLLSSIGESEWCMTDKVKKLPYSPEAASQDFDITKPQPQLFVTPDFAYLCQVLEEFADTMALRKGGHKGLAKLIESQNLGTIELSTGLQISGVFTRMIKNEDNEVIYFETTGPTALSFREKELIGHGIDAHPNGFRSPLGKLKGINLAIENMSPRDLKAYNFYDGEYIEFEFESGITVAGNNITGMRNIQGELILIQFSECTIKYKDELLFKPEWGTFDFAVGKEIVSAFSGPADDYSFDLVTHNPELVTAKRTYSEKEQELHDLYQSVRNVREGKNTKFSLEAVFDILRTDHKNDWLLPLEIYELVHDRDTTFSNKILDHLKNIKTERPNISHLIESGLKIVKTNYTEV</sequence>
<dbReference type="EC" id="1.14.16.-" evidence="8"/>
<dbReference type="GO" id="GO:0016491">
    <property type="term" value="F:oxidoreductase activity"/>
    <property type="evidence" value="ECO:0007669"/>
    <property type="project" value="UniProtKB-KW"/>
</dbReference>
<keyword evidence="5" id="KW-0408">Iron</keyword>
<dbReference type="Proteomes" id="UP001327027">
    <property type="component" value="Unassembled WGS sequence"/>
</dbReference>
<organism evidence="8 9">
    <name type="scientific">Aquimarina gracilis</name>
    <dbReference type="NCBI Taxonomy" id="874422"/>
    <lineage>
        <taxon>Bacteria</taxon>
        <taxon>Pseudomonadati</taxon>
        <taxon>Bacteroidota</taxon>
        <taxon>Flavobacteriia</taxon>
        <taxon>Flavobacteriales</taxon>
        <taxon>Flavobacteriaceae</taxon>
        <taxon>Aquimarina</taxon>
    </lineage>
</organism>
<comment type="cofactor">
    <cofactor evidence="1">
        <name>Fe(2+)</name>
        <dbReference type="ChEBI" id="CHEBI:29033"/>
    </cofactor>
</comment>